<evidence type="ECO:0000313" key="6">
    <source>
        <dbReference type="EMBL" id="EPZ15595.1"/>
    </source>
</evidence>
<dbReference type="Gene3D" id="1.10.443.10">
    <property type="entry name" value="Intergrase catalytic core"/>
    <property type="match status" value="1"/>
</dbReference>
<dbReference type="eggNOG" id="COG4974">
    <property type="taxonomic scope" value="Bacteria"/>
</dbReference>
<dbReference type="GO" id="GO:0006310">
    <property type="term" value="P:DNA recombination"/>
    <property type="evidence" value="ECO:0007669"/>
    <property type="project" value="UniProtKB-KW"/>
</dbReference>
<reference evidence="6 7" key="1">
    <citation type="submission" date="2013-06" db="EMBL/GenBank/DDBJ databases">
        <title>Draft genome sequence of Thauera terpenica.</title>
        <authorList>
            <person name="Liu B."/>
            <person name="Frostegard A.H."/>
            <person name="Shapleigh J.P."/>
        </authorList>
    </citation>
    <scope>NUCLEOTIDE SEQUENCE [LARGE SCALE GENOMIC DNA]</scope>
    <source>
        <strain evidence="6 7">58Eu</strain>
    </source>
</reference>
<evidence type="ECO:0000259" key="5">
    <source>
        <dbReference type="PROSITE" id="PS51898"/>
    </source>
</evidence>
<dbReference type="Pfam" id="PF00589">
    <property type="entry name" value="Phage_integrase"/>
    <property type="match status" value="1"/>
</dbReference>
<keyword evidence="2" id="KW-0229">DNA integration</keyword>
<dbReference type="GO" id="GO:0015074">
    <property type="term" value="P:DNA integration"/>
    <property type="evidence" value="ECO:0007669"/>
    <property type="project" value="UniProtKB-KW"/>
</dbReference>
<dbReference type="Proteomes" id="UP000015455">
    <property type="component" value="Unassembled WGS sequence"/>
</dbReference>
<proteinExistence type="inferred from homology"/>
<protein>
    <recommendedName>
        <fullName evidence="5">Tyr recombinase domain-containing protein</fullName>
    </recommendedName>
</protein>
<dbReference type="NCBIfam" id="TIGR02249">
    <property type="entry name" value="integrase_gron"/>
    <property type="match status" value="1"/>
</dbReference>
<dbReference type="InterPro" id="IPR002104">
    <property type="entry name" value="Integrase_catalytic"/>
</dbReference>
<dbReference type="PROSITE" id="PS51898">
    <property type="entry name" value="TYR_RECOMBINASE"/>
    <property type="match status" value="1"/>
</dbReference>
<comment type="similarity">
    <text evidence="1">Belongs to the 'phage' integrase family.</text>
</comment>
<gene>
    <name evidence="6" type="ORF">M622_15030</name>
</gene>
<dbReference type="CDD" id="cd01193">
    <property type="entry name" value="INT_IntI_C"/>
    <property type="match status" value="1"/>
</dbReference>
<keyword evidence="7" id="KW-1185">Reference proteome</keyword>
<keyword evidence="4" id="KW-0233">DNA recombination</keyword>
<evidence type="ECO:0000313" key="7">
    <source>
        <dbReference type="Proteomes" id="UP000015455"/>
    </source>
</evidence>
<dbReference type="Gene3D" id="1.10.150.130">
    <property type="match status" value="1"/>
</dbReference>
<comment type="caution">
    <text evidence="6">The sequence shown here is derived from an EMBL/GenBank/DDBJ whole genome shotgun (WGS) entry which is preliminary data.</text>
</comment>
<dbReference type="GO" id="GO:0003677">
    <property type="term" value="F:DNA binding"/>
    <property type="evidence" value="ECO:0007669"/>
    <property type="project" value="UniProtKB-KW"/>
</dbReference>
<accession>S9ZED7</accession>
<dbReference type="InterPro" id="IPR004107">
    <property type="entry name" value="Integrase_SAM-like_N"/>
</dbReference>
<sequence>MGAPEVEQFLSWLAVERKVAVSTHKQALAALLFLYRSVLGVDLPWLSQFERPKTPVRLPTVLSREEVSALLNAIEGPVGDLAGLVYGTGMRLMEALRLRVKDVDFQRRLIVVREGKGNKDRVVMLPDRCENALREQLRRAHLLWAQDRADGVPGVEMSESLMRKYPRAAESWPWFWVWPSPTLSVDPRSGVRRRHHLYEERLQRALRQAVQKAGIARHVTVHTLRHSFATHLLEGGYDIRTVQELLGHADVSTTMIYTHVLNRGGRGVVSPFDRL</sequence>
<dbReference type="EMBL" id="ATJV01000053">
    <property type="protein sequence ID" value="EPZ15595.1"/>
    <property type="molecule type" value="Genomic_DNA"/>
</dbReference>
<dbReference type="STRING" id="1348657.M622_15030"/>
<dbReference type="InterPro" id="IPR010998">
    <property type="entry name" value="Integrase_recombinase_N"/>
</dbReference>
<organism evidence="6 7">
    <name type="scientific">Thauera terpenica 58Eu</name>
    <dbReference type="NCBI Taxonomy" id="1348657"/>
    <lineage>
        <taxon>Bacteria</taxon>
        <taxon>Pseudomonadati</taxon>
        <taxon>Pseudomonadota</taxon>
        <taxon>Betaproteobacteria</taxon>
        <taxon>Rhodocyclales</taxon>
        <taxon>Zoogloeaceae</taxon>
        <taxon>Thauera</taxon>
    </lineage>
</organism>
<evidence type="ECO:0000256" key="4">
    <source>
        <dbReference type="ARBA" id="ARBA00023172"/>
    </source>
</evidence>
<name>S9ZED7_9RHOO</name>
<evidence type="ECO:0000256" key="1">
    <source>
        <dbReference type="ARBA" id="ARBA00008857"/>
    </source>
</evidence>
<dbReference type="InterPro" id="IPR050090">
    <property type="entry name" value="Tyrosine_recombinase_XerCD"/>
</dbReference>
<dbReference type="InterPro" id="IPR011946">
    <property type="entry name" value="Integrase_integron-type"/>
</dbReference>
<dbReference type="PANTHER" id="PTHR30349">
    <property type="entry name" value="PHAGE INTEGRASE-RELATED"/>
    <property type="match status" value="1"/>
</dbReference>
<dbReference type="PATRIC" id="fig|1348657.5.peg.1879"/>
<evidence type="ECO:0000256" key="3">
    <source>
        <dbReference type="ARBA" id="ARBA00023125"/>
    </source>
</evidence>
<dbReference type="InterPro" id="IPR011010">
    <property type="entry name" value="DNA_brk_join_enz"/>
</dbReference>
<dbReference type="PANTHER" id="PTHR30349:SF64">
    <property type="entry name" value="PROPHAGE INTEGRASE INTD-RELATED"/>
    <property type="match status" value="1"/>
</dbReference>
<dbReference type="InterPro" id="IPR013762">
    <property type="entry name" value="Integrase-like_cat_sf"/>
</dbReference>
<feature type="domain" description="Tyr recombinase" evidence="5">
    <location>
        <begin position="57"/>
        <end position="270"/>
    </location>
</feature>
<dbReference type="Pfam" id="PF13495">
    <property type="entry name" value="Phage_int_SAM_4"/>
    <property type="match status" value="1"/>
</dbReference>
<evidence type="ECO:0000256" key="2">
    <source>
        <dbReference type="ARBA" id="ARBA00022908"/>
    </source>
</evidence>
<dbReference type="SUPFAM" id="SSF56349">
    <property type="entry name" value="DNA breaking-rejoining enzymes"/>
    <property type="match status" value="1"/>
</dbReference>
<dbReference type="AlphaFoldDB" id="S9ZED7"/>
<keyword evidence="3" id="KW-0238">DNA-binding</keyword>